<reference evidence="8 9" key="1">
    <citation type="submission" date="2014-09" db="EMBL/GenBank/DDBJ databases">
        <authorList>
            <person name="Urmite Genomes Urmite Genomes"/>
        </authorList>
    </citation>
    <scope>NUCLEOTIDE SEQUENCE [LARGE SCALE GENOMIC DNA]</scope>
    <source>
        <strain evidence="8 9">ES2</strain>
    </source>
</reference>
<evidence type="ECO:0000259" key="7">
    <source>
        <dbReference type="PROSITE" id="PS51350"/>
    </source>
</evidence>
<gene>
    <name evidence="8" type="primary">ptsH_2</name>
    <name evidence="8" type="ORF">BN1080_02922</name>
</gene>
<comment type="function">
    <text evidence="1">General (non sugar-specific) component of the phosphoenolpyruvate-dependent sugar phosphotransferase system (sugar PTS). This major carbohydrate active-transport system catalyzes the phosphorylation of incoming sugar substrates concomitantly with their translocation across the cell membrane. The phosphoryl group from phosphoenolpyruvate (PEP) is transferred to the phosphoryl carrier protein HPr by enzyme I. Phospho-HPr then transfers it to the PTS EIIA domain.</text>
</comment>
<dbReference type="PROSITE" id="PS51350">
    <property type="entry name" value="PTS_HPR_DOM"/>
    <property type="match status" value="1"/>
</dbReference>
<keyword evidence="6" id="KW-0598">Phosphotransferase system</keyword>
<dbReference type="Proteomes" id="UP000043699">
    <property type="component" value="Unassembled WGS sequence"/>
</dbReference>
<evidence type="ECO:0000256" key="6">
    <source>
        <dbReference type="ARBA" id="ARBA00022683"/>
    </source>
</evidence>
<dbReference type="PANTHER" id="PTHR33705:SF2">
    <property type="entry name" value="PHOSPHOCARRIER PROTEIN NPR"/>
    <property type="match status" value="1"/>
</dbReference>
<dbReference type="OrthoDB" id="9809047at2"/>
<dbReference type="NCBIfam" id="NF010352">
    <property type="entry name" value="PRK13780.1"/>
    <property type="match status" value="1"/>
</dbReference>
<keyword evidence="9" id="KW-1185">Reference proteome</keyword>
<evidence type="ECO:0000313" key="8">
    <source>
        <dbReference type="EMBL" id="CEG23915.1"/>
    </source>
</evidence>
<evidence type="ECO:0000313" key="9">
    <source>
        <dbReference type="Proteomes" id="UP000043699"/>
    </source>
</evidence>
<accession>A0A098EQ38</accession>
<dbReference type="PROSITE" id="PS00589">
    <property type="entry name" value="PTS_HPR_SER"/>
    <property type="match status" value="1"/>
</dbReference>
<dbReference type="InterPro" id="IPR000032">
    <property type="entry name" value="HPr-like"/>
</dbReference>
<sequence>MIEKNYTITSDEGLHARPAAKLVASVSSFASEVKLEFKEKQVNMKSIMGVMSLGISKGKEIKVIADGADEERVIETVDELMKSENLGA</sequence>
<dbReference type="GO" id="GO:0009401">
    <property type="term" value="P:phosphoenolpyruvate-dependent sugar phosphotransferase system"/>
    <property type="evidence" value="ECO:0007669"/>
    <property type="project" value="UniProtKB-KW"/>
</dbReference>
<feature type="domain" description="HPr" evidence="7">
    <location>
        <begin position="1"/>
        <end position="88"/>
    </location>
</feature>
<dbReference type="Pfam" id="PF00381">
    <property type="entry name" value="PTS-HPr"/>
    <property type="match status" value="1"/>
</dbReference>
<dbReference type="GO" id="GO:0005737">
    <property type="term" value="C:cytoplasm"/>
    <property type="evidence" value="ECO:0007669"/>
    <property type="project" value="UniProtKB-SubCell"/>
</dbReference>
<dbReference type="InterPro" id="IPR002114">
    <property type="entry name" value="PTS_HPr_Ser_P_site"/>
</dbReference>
<dbReference type="PRINTS" id="PR00107">
    <property type="entry name" value="PHOSPHOCPHPR"/>
</dbReference>
<dbReference type="EMBL" id="CCXS01000001">
    <property type="protein sequence ID" value="CEG23915.1"/>
    <property type="molecule type" value="Genomic_DNA"/>
</dbReference>
<dbReference type="InterPro" id="IPR001020">
    <property type="entry name" value="PTS_HPr_His_P_site"/>
</dbReference>
<dbReference type="InterPro" id="IPR050399">
    <property type="entry name" value="HPr"/>
</dbReference>
<evidence type="ECO:0000256" key="1">
    <source>
        <dbReference type="ARBA" id="ARBA00003681"/>
    </source>
</evidence>
<comment type="subcellular location">
    <subcellularLocation>
        <location evidence="2">Cytoplasm</location>
    </subcellularLocation>
</comment>
<dbReference type="Gene3D" id="3.30.1340.10">
    <property type="entry name" value="HPr-like"/>
    <property type="match status" value="1"/>
</dbReference>
<keyword evidence="4" id="KW-0963">Cytoplasm</keyword>
<keyword evidence="5" id="KW-0762">Sugar transport</keyword>
<proteinExistence type="predicted"/>
<dbReference type="CDD" id="cd00367">
    <property type="entry name" value="PTS-HPr_like"/>
    <property type="match status" value="1"/>
</dbReference>
<keyword evidence="5" id="KW-0813">Transport</keyword>
<evidence type="ECO:0000256" key="3">
    <source>
        <dbReference type="ARBA" id="ARBA00020422"/>
    </source>
</evidence>
<dbReference type="InterPro" id="IPR035895">
    <property type="entry name" value="HPr-like_sf"/>
</dbReference>
<evidence type="ECO:0000256" key="2">
    <source>
        <dbReference type="ARBA" id="ARBA00004496"/>
    </source>
</evidence>
<dbReference type="PROSITE" id="PS00369">
    <property type="entry name" value="PTS_HPR_HIS"/>
    <property type="match status" value="1"/>
</dbReference>
<protein>
    <recommendedName>
        <fullName evidence="3">Phosphocarrier protein HPr</fullName>
    </recommendedName>
</protein>
<dbReference type="RefSeq" id="WP_052652988.1">
    <property type="nucleotide sequence ID" value="NZ_CCXS01000001.1"/>
</dbReference>
<evidence type="ECO:0000256" key="4">
    <source>
        <dbReference type="ARBA" id="ARBA00022490"/>
    </source>
</evidence>
<dbReference type="STRING" id="1499687.BN1080_02922"/>
<dbReference type="AlphaFoldDB" id="A0A098EQ38"/>
<name>A0A098EQ38_9BACL</name>
<dbReference type="SUPFAM" id="SSF55594">
    <property type="entry name" value="HPr-like"/>
    <property type="match status" value="1"/>
</dbReference>
<evidence type="ECO:0000256" key="5">
    <source>
        <dbReference type="ARBA" id="ARBA00022597"/>
    </source>
</evidence>
<dbReference type="NCBIfam" id="TIGR01003">
    <property type="entry name" value="PTS_HPr_family"/>
    <property type="match status" value="1"/>
</dbReference>
<organism evidence="8 9">
    <name type="scientific">Planococcus massiliensis</name>
    <dbReference type="NCBI Taxonomy" id="1499687"/>
    <lineage>
        <taxon>Bacteria</taxon>
        <taxon>Bacillati</taxon>
        <taxon>Bacillota</taxon>
        <taxon>Bacilli</taxon>
        <taxon>Bacillales</taxon>
        <taxon>Caryophanaceae</taxon>
        <taxon>Planococcus</taxon>
    </lineage>
</organism>
<dbReference type="PANTHER" id="PTHR33705">
    <property type="entry name" value="PHOSPHOCARRIER PROTEIN HPR"/>
    <property type="match status" value="1"/>
</dbReference>